<dbReference type="Pfam" id="PF07702">
    <property type="entry name" value="UTRA"/>
    <property type="match status" value="1"/>
</dbReference>
<evidence type="ECO:0000313" key="6">
    <source>
        <dbReference type="Proteomes" id="UP000283880"/>
    </source>
</evidence>
<dbReference type="AlphaFoldDB" id="A0A413FAF7"/>
<dbReference type="InterPro" id="IPR000524">
    <property type="entry name" value="Tscrpt_reg_HTH_GntR"/>
</dbReference>
<dbReference type="InterPro" id="IPR036388">
    <property type="entry name" value="WH-like_DNA-bd_sf"/>
</dbReference>
<evidence type="ECO:0000256" key="1">
    <source>
        <dbReference type="ARBA" id="ARBA00023015"/>
    </source>
</evidence>
<feature type="domain" description="HTH gntR-type" evidence="4">
    <location>
        <begin position="8"/>
        <end position="76"/>
    </location>
</feature>
<keyword evidence="3" id="KW-0804">Transcription</keyword>
<dbReference type="SUPFAM" id="SSF64288">
    <property type="entry name" value="Chorismate lyase-like"/>
    <property type="match status" value="1"/>
</dbReference>
<dbReference type="InterPro" id="IPR050679">
    <property type="entry name" value="Bact_HTH_transcr_reg"/>
</dbReference>
<dbReference type="PRINTS" id="PR00035">
    <property type="entry name" value="HTHGNTR"/>
</dbReference>
<evidence type="ECO:0000256" key="3">
    <source>
        <dbReference type="ARBA" id="ARBA00023163"/>
    </source>
</evidence>
<keyword evidence="1" id="KW-0805">Transcription regulation</keyword>
<dbReference type="CDD" id="cd07377">
    <property type="entry name" value="WHTH_GntR"/>
    <property type="match status" value="1"/>
</dbReference>
<reference evidence="5 6" key="1">
    <citation type="submission" date="2018-08" db="EMBL/GenBank/DDBJ databases">
        <title>A genome reference for cultivated species of the human gut microbiota.</title>
        <authorList>
            <person name="Zou Y."/>
            <person name="Xue W."/>
            <person name="Luo G."/>
        </authorList>
    </citation>
    <scope>NUCLEOTIDE SEQUENCE [LARGE SCALE GENOMIC DNA]</scope>
    <source>
        <strain evidence="5 6">AF04-15</strain>
    </source>
</reference>
<accession>A0A413FAF7</accession>
<dbReference type="InterPro" id="IPR028978">
    <property type="entry name" value="Chorismate_lyase_/UTRA_dom_sf"/>
</dbReference>
<dbReference type="SUPFAM" id="SSF46785">
    <property type="entry name" value="Winged helix' DNA-binding domain"/>
    <property type="match status" value="1"/>
</dbReference>
<name>A0A413FAF7_9FIRM</name>
<dbReference type="Proteomes" id="UP000283880">
    <property type="component" value="Unassembled WGS sequence"/>
</dbReference>
<evidence type="ECO:0000313" key="5">
    <source>
        <dbReference type="EMBL" id="RGX25709.1"/>
    </source>
</evidence>
<dbReference type="RefSeq" id="WP_007716255.1">
    <property type="nucleotide sequence ID" value="NZ_CABMHH010000159.1"/>
</dbReference>
<comment type="caution">
    <text evidence="5">The sequence shown here is derived from an EMBL/GenBank/DDBJ whole genome shotgun (WGS) entry which is preliminary data.</text>
</comment>
<dbReference type="GO" id="GO:0003700">
    <property type="term" value="F:DNA-binding transcription factor activity"/>
    <property type="evidence" value="ECO:0007669"/>
    <property type="project" value="InterPro"/>
</dbReference>
<dbReference type="GO" id="GO:0045892">
    <property type="term" value="P:negative regulation of DNA-templated transcription"/>
    <property type="evidence" value="ECO:0007669"/>
    <property type="project" value="TreeGrafter"/>
</dbReference>
<dbReference type="Gene3D" id="3.40.1410.10">
    <property type="entry name" value="Chorismate lyase-like"/>
    <property type="match status" value="1"/>
</dbReference>
<dbReference type="PANTHER" id="PTHR44846">
    <property type="entry name" value="MANNOSYL-D-GLYCERATE TRANSPORT/METABOLISM SYSTEM REPRESSOR MNGR-RELATED"/>
    <property type="match status" value="1"/>
</dbReference>
<dbReference type="SMART" id="SM00345">
    <property type="entry name" value="HTH_GNTR"/>
    <property type="match status" value="1"/>
</dbReference>
<proteinExistence type="predicted"/>
<sequence length="242" mass="27899">MAKSDTHFNLCETVEERLENYILENHLTAGDRLPSERDLSERWGISRTIIRQVIKLMIANGILEQRVGSGTFLLKKKLCRNLQDMQSIVDTARQSGRSLETRVLYLGIIESNKQIMMRLQVPIGHRIYKLVRMRYLDGVPFSLETNYLNAAHLEGFDAHDYSRESLYRVFQECYSIVPDRGEETVGLTYITDEESRLLQVAPNTAAFYCSGVCTEPSGKPIDYFKLTTRPEFLSYTSLLRQQ</sequence>
<dbReference type="InterPro" id="IPR011663">
    <property type="entry name" value="UTRA"/>
</dbReference>
<dbReference type="PROSITE" id="PS50949">
    <property type="entry name" value="HTH_GNTR"/>
    <property type="match status" value="1"/>
</dbReference>
<dbReference type="Pfam" id="PF00392">
    <property type="entry name" value="GntR"/>
    <property type="match status" value="1"/>
</dbReference>
<dbReference type="InterPro" id="IPR036390">
    <property type="entry name" value="WH_DNA-bd_sf"/>
</dbReference>
<dbReference type="Gene3D" id="1.10.10.10">
    <property type="entry name" value="Winged helix-like DNA-binding domain superfamily/Winged helix DNA-binding domain"/>
    <property type="match status" value="1"/>
</dbReference>
<dbReference type="GO" id="GO:0003677">
    <property type="term" value="F:DNA binding"/>
    <property type="evidence" value="ECO:0007669"/>
    <property type="project" value="UniProtKB-KW"/>
</dbReference>
<evidence type="ECO:0000256" key="2">
    <source>
        <dbReference type="ARBA" id="ARBA00023125"/>
    </source>
</evidence>
<dbReference type="EMBL" id="QSBM01000018">
    <property type="protein sequence ID" value="RGX25709.1"/>
    <property type="molecule type" value="Genomic_DNA"/>
</dbReference>
<dbReference type="SMART" id="SM00866">
    <property type="entry name" value="UTRA"/>
    <property type="match status" value="1"/>
</dbReference>
<gene>
    <name evidence="5" type="ORF">DWV29_20765</name>
</gene>
<keyword evidence="2" id="KW-0238">DNA-binding</keyword>
<protein>
    <submittedName>
        <fullName evidence="5">GntR family transcriptional regulator</fullName>
    </submittedName>
</protein>
<evidence type="ECO:0000259" key="4">
    <source>
        <dbReference type="PROSITE" id="PS50949"/>
    </source>
</evidence>
<organism evidence="5 6">
    <name type="scientific">Enterocloster asparagiformis</name>
    <dbReference type="NCBI Taxonomy" id="333367"/>
    <lineage>
        <taxon>Bacteria</taxon>
        <taxon>Bacillati</taxon>
        <taxon>Bacillota</taxon>
        <taxon>Clostridia</taxon>
        <taxon>Lachnospirales</taxon>
        <taxon>Lachnospiraceae</taxon>
        <taxon>Enterocloster</taxon>
    </lineage>
</organism>
<dbReference type="OrthoDB" id="457376at2"/>
<dbReference type="PANTHER" id="PTHR44846:SF1">
    <property type="entry name" value="MANNOSYL-D-GLYCERATE TRANSPORT_METABOLISM SYSTEM REPRESSOR MNGR-RELATED"/>
    <property type="match status" value="1"/>
</dbReference>